<dbReference type="Pfam" id="PF08240">
    <property type="entry name" value="ADH_N"/>
    <property type="match status" value="1"/>
</dbReference>
<dbReference type="GO" id="GO:0016491">
    <property type="term" value="F:oxidoreductase activity"/>
    <property type="evidence" value="ECO:0007669"/>
    <property type="project" value="InterPro"/>
</dbReference>
<reference evidence="2 3" key="1">
    <citation type="submission" date="2019-11" db="EMBL/GenBank/DDBJ databases">
        <title>Pseudooceanicola pacifica sp. nov., isolated from deep-sea sediment of the Pacific Ocean.</title>
        <authorList>
            <person name="Lyu L."/>
        </authorList>
    </citation>
    <scope>NUCLEOTIDE SEQUENCE [LARGE SCALE GENOMIC DNA]</scope>
    <source>
        <strain evidence="2 3">216_PA32_1</strain>
    </source>
</reference>
<evidence type="ECO:0000313" key="3">
    <source>
        <dbReference type="Proteomes" id="UP000443843"/>
    </source>
</evidence>
<dbReference type="InterPro" id="IPR052711">
    <property type="entry name" value="Zinc_ADH-like"/>
</dbReference>
<protein>
    <submittedName>
        <fullName evidence="2">Zinc-binding dehydrogenase</fullName>
    </submittedName>
</protein>
<dbReference type="Proteomes" id="UP000443843">
    <property type="component" value="Unassembled WGS sequence"/>
</dbReference>
<dbReference type="RefSeq" id="WP_160382201.1">
    <property type="nucleotide sequence ID" value="NZ_WNXQ01000003.1"/>
</dbReference>
<sequence>MRSYHIDRSVSPIPLVLKDHDAPTPGDRDVLIRVRASSLNYRDLLILKGTYGRNGPGAGRVPVSDGAGEVIAVGPRVTRFKIGDRVAGTFMPKWIAGPISAEAVSVQPNLTEDGWLTELRLADESACVRIPDQLSFEEAATLPCAAVTAWSALTAFRPVLPGETVLTQGSGGVSIFALQFAKTMGARVIATTSSAEKAARLSAMGADVTVNYREDPDWHLAVRAATHGHGVDHIIEVGGVGTLERSIKSAALGAQINLIGVLSEAEGFDPGVISSAIVTINRATVGSRQQFEAMNRAIAAQDLHPVIDRVFDFAQAPEAFSYFEGRGHFGKVVIRHPAA</sequence>
<feature type="domain" description="Enoyl reductase (ER)" evidence="1">
    <location>
        <begin position="8"/>
        <end position="334"/>
    </location>
</feature>
<accession>A0A844WF46</accession>
<dbReference type="InterPro" id="IPR020843">
    <property type="entry name" value="ER"/>
</dbReference>
<dbReference type="InterPro" id="IPR013154">
    <property type="entry name" value="ADH-like_N"/>
</dbReference>
<dbReference type="EMBL" id="WNXQ01000003">
    <property type="protein sequence ID" value="MWB77949.1"/>
    <property type="molecule type" value="Genomic_DNA"/>
</dbReference>
<dbReference type="InterPro" id="IPR013149">
    <property type="entry name" value="ADH-like_C"/>
</dbReference>
<dbReference type="Pfam" id="PF00107">
    <property type="entry name" value="ADH_zinc_N"/>
    <property type="match status" value="1"/>
</dbReference>
<evidence type="ECO:0000259" key="1">
    <source>
        <dbReference type="SMART" id="SM00829"/>
    </source>
</evidence>
<dbReference type="PANTHER" id="PTHR45033">
    <property type="match status" value="1"/>
</dbReference>
<keyword evidence="3" id="KW-1185">Reference proteome</keyword>
<organism evidence="2 3">
    <name type="scientific">Pseudooceanicola pacificus</name>
    <dbReference type="NCBI Taxonomy" id="2676438"/>
    <lineage>
        <taxon>Bacteria</taxon>
        <taxon>Pseudomonadati</taxon>
        <taxon>Pseudomonadota</taxon>
        <taxon>Alphaproteobacteria</taxon>
        <taxon>Rhodobacterales</taxon>
        <taxon>Paracoccaceae</taxon>
        <taxon>Pseudooceanicola</taxon>
    </lineage>
</organism>
<comment type="caution">
    <text evidence="2">The sequence shown here is derived from an EMBL/GenBank/DDBJ whole genome shotgun (WGS) entry which is preliminary data.</text>
</comment>
<name>A0A844WF46_9RHOB</name>
<dbReference type="Gene3D" id="3.40.50.720">
    <property type="entry name" value="NAD(P)-binding Rossmann-like Domain"/>
    <property type="match status" value="1"/>
</dbReference>
<dbReference type="SMART" id="SM00829">
    <property type="entry name" value="PKS_ER"/>
    <property type="match status" value="1"/>
</dbReference>
<proteinExistence type="predicted"/>
<dbReference type="SUPFAM" id="SSF51735">
    <property type="entry name" value="NAD(P)-binding Rossmann-fold domains"/>
    <property type="match status" value="1"/>
</dbReference>
<dbReference type="InterPro" id="IPR011032">
    <property type="entry name" value="GroES-like_sf"/>
</dbReference>
<dbReference type="Gene3D" id="3.90.180.10">
    <property type="entry name" value="Medium-chain alcohol dehydrogenases, catalytic domain"/>
    <property type="match status" value="1"/>
</dbReference>
<gene>
    <name evidence="2" type="ORF">GLS40_07940</name>
</gene>
<dbReference type="CDD" id="cd08276">
    <property type="entry name" value="MDR7"/>
    <property type="match status" value="1"/>
</dbReference>
<evidence type="ECO:0000313" key="2">
    <source>
        <dbReference type="EMBL" id="MWB77949.1"/>
    </source>
</evidence>
<dbReference type="PANTHER" id="PTHR45033:SF2">
    <property type="entry name" value="ZINC-TYPE ALCOHOL DEHYDROGENASE-LIKE PROTEIN C1773.06C"/>
    <property type="match status" value="1"/>
</dbReference>
<dbReference type="SUPFAM" id="SSF50129">
    <property type="entry name" value="GroES-like"/>
    <property type="match status" value="1"/>
</dbReference>
<dbReference type="AlphaFoldDB" id="A0A844WF46"/>
<dbReference type="InterPro" id="IPR036291">
    <property type="entry name" value="NAD(P)-bd_dom_sf"/>
</dbReference>